<organism evidence="2 3">
    <name type="scientific">Byssothecium circinans</name>
    <dbReference type="NCBI Taxonomy" id="147558"/>
    <lineage>
        <taxon>Eukaryota</taxon>
        <taxon>Fungi</taxon>
        <taxon>Dikarya</taxon>
        <taxon>Ascomycota</taxon>
        <taxon>Pezizomycotina</taxon>
        <taxon>Dothideomycetes</taxon>
        <taxon>Pleosporomycetidae</taxon>
        <taxon>Pleosporales</taxon>
        <taxon>Massarineae</taxon>
        <taxon>Massarinaceae</taxon>
        <taxon>Byssothecium</taxon>
    </lineage>
</organism>
<evidence type="ECO:0000313" key="3">
    <source>
        <dbReference type="Proteomes" id="UP000800035"/>
    </source>
</evidence>
<sequence>MEVLRNELRMGEGRGVIGVRRDSVSFFWLLCTSSIDTHAWRVNGAPGVASYHGGLTGTFLFCGSPPKSPSIHNMLDANHANSYKAQVPKPQASLLNTSLACPLFPSPYNAMLQAKPHHMRRQNLIPATRLLGIISSLLFSLSIAPHFVSPPFFPSLSPSPSPTLFSLPIYHINKSSLALTASPPSPSLPLTPHPPLLRPLNKHTHQNDNREPHESDREGERDVAVDLDFQCHISFPSAGRGGSTPGRASQTWRSGGRVVCVGVRYLGAF</sequence>
<protein>
    <submittedName>
        <fullName evidence="2">Uncharacterized protein</fullName>
    </submittedName>
</protein>
<dbReference type="AlphaFoldDB" id="A0A6A5TNW2"/>
<feature type="compositionally biased region" description="Basic and acidic residues" evidence="1">
    <location>
        <begin position="205"/>
        <end position="221"/>
    </location>
</feature>
<dbReference type="EMBL" id="ML976999">
    <property type="protein sequence ID" value="KAF1954395.1"/>
    <property type="molecule type" value="Genomic_DNA"/>
</dbReference>
<reference evidence="2" key="1">
    <citation type="journal article" date="2020" name="Stud. Mycol.">
        <title>101 Dothideomycetes genomes: a test case for predicting lifestyles and emergence of pathogens.</title>
        <authorList>
            <person name="Haridas S."/>
            <person name="Albert R."/>
            <person name="Binder M."/>
            <person name="Bloem J."/>
            <person name="Labutti K."/>
            <person name="Salamov A."/>
            <person name="Andreopoulos B."/>
            <person name="Baker S."/>
            <person name="Barry K."/>
            <person name="Bills G."/>
            <person name="Bluhm B."/>
            <person name="Cannon C."/>
            <person name="Castanera R."/>
            <person name="Culley D."/>
            <person name="Daum C."/>
            <person name="Ezra D."/>
            <person name="Gonzalez J."/>
            <person name="Henrissat B."/>
            <person name="Kuo A."/>
            <person name="Liang C."/>
            <person name="Lipzen A."/>
            <person name="Lutzoni F."/>
            <person name="Magnuson J."/>
            <person name="Mondo S."/>
            <person name="Nolan M."/>
            <person name="Ohm R."/>
            <person name="Pangilinan J."/>
            <person name="Park H.-J."/>
            <person name="Ramirez L."/>
            <person name="Alfaro M."/>
            <person name="Sun H."/>
            <person name="Tritt A."/>
            <person name="Yoshinaga Y."/>
            <person name="Zwiers L.-H."/>
            <person name="Turgeon B."/>
            <person name="Goodwin S."/>
            <person name="Spatafora J."/>
            <person name="Crous P."/>
            <person name="Grigoriev I."/>
        </authorList>
    </citation>
    <scope>NUCLEOTIDE SEQUENCE</scope>
    <source>
        <strain evidence="2">CBS 675.92</strain>
    </source>
</reference>
<dbReference type="Proteomes" id="UP000800035">
    <property type="component" value="Unassembled WGS sequence"/>
</dbReference>
<gene>
    <name evidence="2" type="ORF">CC80DRAFT_125807</name>
</gene>
<evidence type="ECO:0000313" key="2">
    <source>
        <dbReference type="EMBL" id="KAF1954395.1"/>
    </source>
</evidence>
<feature type="compositionally biased region" description="Pro residues" evidence="1">
    <location>
        <begin position="183"/>
        <end position="197"/>
    </location>
</feature>
<accession>A0A6A5TNW2</accession>
<proteinExistence type="predicted"/>
<keyword evidence="3" id="KW-1185">Reference proteome</keyword>
<feature type="region of interest" description="Disordered" evidence="1">
    <location>
        <begin position="181"/>
        <end position="221"/>
    </location>
</feature>
<name>A0A6A5TNW2_9PLEO</name>
<evidence type="ECO:0000256" key="1">
    <source>
        <dbReference type="SAM" id="MobiDB-lite"/>
    </source>
</evidence>